<dbReference type="Pfam" id="PF09816">
    <property type="entry name" value="EAF"/>
    <property type="match status" value="1"/>
</dbReference>
<gene>
    <name evidence="12" type="ORF">g.17225</name>
</gene>
<dbReference type="GO" id="GO:0032783">
    <property type="term" value="C:super elongation complex"/>
    <property type="evidence" value="ECO:0007669"/>
    <property type="project" value="InterPro"/>
</dbReference>
<dbReference type="InterPro" id="IPR027093">
    <property type="entry name" value="EAF_fam"/>
</dbReference>
<evidence type="ECO:0000256" key="10">
    <source>
        <dbReference type="SAM" id="MobiDB-lite"/>
    </source>
</evidence>
<evidence type="ECO:0000256" key="8">
    <source>
        <dbReference type="ARBA" id="ARBA00023242"/>
    </source>
</evidence>
<comment type="function">
    <text evidence="9">Promotes transcriptional elongation by Su(Tpl)/ELL. Essential for development.</text>
</comment>
<evidence type="ECO:0000256" key="2">
    <source>
        <dbReference type="ARBA" id="ARBA00007798"/>
    </source>
</evidence>
<evidence type="ECO:0000256" key="7">
    <source>
        <dbReference type="ARBA" id="ARBA00023163"/>
    </source>
</evidence>
<dbReference type="EMBL" id="GEBQ01004614">
    <property type="protein sequence ID" value="JAT35363.1"/>
    <property type="molecule type" value="Transcribed_RNA"/>
</dbReference>
<evidence type="ECO:0000256" key="3">
    <source>
        <dbReference type="ARBA" id="ARBA00021452"/>
    </source>
</evidence>
<sequence>MNGNSMADKLGLGPEVRELKLGPTFSNSQGTAFHTLRYDFKPASVDESKVATVDVGSNQQVTVTVPHLDGSGTTQTVFKGSHRPYQRECVLIIDRTTGEITLEKLANNIQLKKTRMEPSKTNNHGMGSSYSSARPATPTEKKTSPPQRQSHKPPKSLSMPLPKHSPLPASPSYNKSPSVYKSPPQLVSTLSLSPVAPGSLPMIGLEDPLDNAFSSPNLPDTLRHSPYYQPNEQEEHSVYSYQDPLSRVGNLSASSSSNSSSDGDSSDSESDSSPANNDTKLRLTNGHVNGSVPPADVLQADLELSDSASDSDC</sequence>
<protein>
    <recommendedName>
        <fullName evidence="3">Ell-associated factor Eaf</fullName>
    </recommendedName>
</protein>
<reference evidence="12" key="1">
    <citation type="submission" date="2015-11" db="EMBL/GenBank/DDBJ databases">
        <title>De novo transcriptome assembly of four potential Pierce s Disease insect vectors from Arizona vineyards.</title>
        <authorList>
            <person name="Tassone E.E."/>
        </authorList>
    </citation>
    <scope>NUCLEOTIDE SEQUENCE</scope>
</reference>
<keyword evidence="6" id="KW-0010">Activator</keyword>
<feature type="compositionally biased region" description="Polar residues" evidence="10">
    <location>
        <begin position="119"/>
        <end position="134"/>
    </location>
</feature>
<dbReference type="InterPro" id="IPR019194">
    <property type="entry name" value="Tscrpt_elong_fac_Eaf_N"/>
</dbReference>
<accession>A0A1B6MHH1</accession>
<name>A0A1B6MHH1_9HEMI</name>
<evidence type="ECO:0000259" key="11">
    <source>
        <dbReference type="Pfam" id="PF09816"/>
    </source>
</evidence>
<evidence type="ECO:0000313" key="12">
    <source>
        <dbReference type="EMBL" id="JAT35363.1"/>
    </source>
</evidence>
<organism evidence="12">
    <name type="scientific">Graphocephala atropunctata</name>
    <dbReference type="NCBI Taxonomy" id="36148"/>
    <lineage>
        <taxon>Eukaryota</taxon>
        <taxon>Metazoa</taxon>
        <taxon>Ecdysozoa</taxon>
        <taxon>Arthropoda</taxon>
        <taxon>Hexapoda</taxon>
        <taxon>Insecta</taxon>
        <taxon>Pterygota</taxon>
        <taxon>Neoptera</taxon>
        <taxon>Paraneoptera</taxon>
        <taxon>Hemiptera</taxon>
        <taxon>Auchenorrhyncha</taxon>
        <taxon>Membracoidea</taxon>
        <taxon>Cicadellidae</taxon>
        <taxon>Cicadellinae</taxon>
        <taxon>Cicadellini</taxon>
        <taxon>Graphocephala</taxon>
    </lineage>
</organism>
<evidence type="ECO:0000256" key="4">
    <source>
        <dbReference type="ARBA" id="ARBA00022553"/>
    </source>
</evidence>
<feature type="domain" description="Transcription elongation factor Eaf N-terminal" evidence="11">
    <location>
        <begin position="18"/>
        <end position="116"/>
    </location>
</feature>
<dbReference type="PANTHER" id="PTHR15970">
    <property type="entry name" value="ELL-ASSOCIATED FACTOR EAF"/>
    <property type="match status" value="1"/>
</dbReference>
<feature type="region of interest" description="Disordered" evidence="10">
    <location>
        <begin position="211"/>
        <end position="296"/>
    </location>
</feature>
<evidence type="ECO:0000256" key="9">
    <source>
        <dbReference type="ARBA" id="ARBA00025617"/>
    </source>
</evidence>
<keyword evidence="8" id="KW-0539">Nucleus</keyword>
<feature type="compositionally biased region" description="Polar residues" evidence="10">
    <location>
        <begin position="171"/>
        <end position="184"/>
    </location>
</feature>
<feature type="compositionally biased region" description="Low complexity" evidence="10">
    <location>
        <begin position="252"/>
        <end position="263"/>
    </location>
</feature>
<keyword evidence="5" id="KW-0805">Transcription regulation</keyword>
<keyword evidence="7" id="KW-0804">Transcription</keyword>
<evidence type="ECO:0000256" key="1">
    <source>
        <dbReference type="ARBA" id="ARBA00004123"/>
    </source>
</evidence>
<evidence type="ECO:0000256" key="5">
    <source>
        <dbReference type="ARBA" id="ARBA00023015"/>
    </source>
</evidence>
<comment type="subcellular location">
    <subcellularLocation>
        <location evidence="1">Nucleus</location>
    </subcellularLocation>
</comment>
<dbReference type="AlphaFoldDB" id="A0A1B6MHH1"/>
<dbReference type="GO" id="GO:0006368">
    <property type="term" value="P:transcription elongation by RNA polymerase II"/>
    <property type="evidence" value="ECO:0007669"/>
    <property type="project" value="InterPro"/>
</dbReference>
<proteinExistence type="inferred from homology"/>
<dbReference type="GO" id="GO:0003711">
    <property type="term" value="F:transcription elongation factor activity"/>
    <property type="evidence" value="ECO:0007669"/>
    <property type="project" value="TreeGrafter"/>
</dbReference>
<keyword evidence="4" id="KW-0597">Phosphoprotein</keyword>
<comment type="similarity">
    <text evidence="2">Belongs to the EAF family.</text>
</comment>
<dbReference type="PANTHER" id="PTHR15970:SF2">
    <property type="entry name" value="ELL-ASSOCIATED FACTOR EAF"/>
    <property type="match status" value="1"/>
</dbReference>
<evidence type="ECO:0000256" key="6">
    <source>
        <dbReference type="ARBA" id="ARBA00023159"/>
    </source>
</evidence>
<feature type="region of interest" description="Disordered" evidence="10">
    <location>
        <begin position="113"/>
        <end position="184"/>
    </location>
</feature>